<comment type="caution">
    <text evidence="1">The sequence shown here is derived from an EMBL/GenBank/DDBJ whole genome shotgun (WGS) entry which is preliminary data.</text>
</comment>
<gene>
    <name evidence="1" type="ORF">BAE44_0021292</name>
</gene>
<reference evidence="1 2" key="1">
    <citation type="submission" date="2016-09" db="EMBL/GenBank/DDBJ databases">
        <title>The draft genome of Dichanthelium oligosanthes: A C3 panicoid grass species.</title>
        <authorList>
            <person name="Studer A.J."/>
            <person name="Schnable J.C."/>
            <person name="Brutnell T.P."/>
        </authorList>
    </citation>
    <scope>NUCLEOTIDE SEQUENCE [LARGE SCALE GENOMIC DNA]</scope>
    <source>
        <strain evidence="2">cv. Kellogg 1175</strain>
        <tissue evidence="1">Leaf</tissue>
    </source>
</reference>
<proteinExistence type="predicted"/>
<organism evidence="1 2">
    <name type="scientific">Dichanthelium oligosanthes</name>
    <dbReference type="NCBI Taxonomy" id="888268"/>
    <lineage>
        <taxon>Eukaryota</taxon>
        <taxon>Viridiplantae</taxon>
        <taxon>Streptophyta</taxon>
        <taxon>Embryophyta</taxon>
        <taxon>Tracheophyta</taxon>
        <taxon>Spermatophyta</taxon>
        <taxon>Magnoliopsida</taxon>
        <taxon>Liliopsida</taxon>
        <taxon>Poales</taxon>
        <taxon>Poaceae</taxon>
        <taxon>PACMAD clade</taxon>
        <taxon>Panicoideae</taxon>
        <taxon>Panicodae</taxon>
        <taxon>Paniceae</taxon>
        <taxon>Dichantheliinae</taxon>
        <taxon>Dichanthelium</taxon>
    </lineage>
</organism>
<dbReference type="EMBL" id="LWDX02059079">
    <property type="protein sequence ID" value="OEL17686.1"/>
    <property type="molecule type" value="Genomic_DNA"/>
</dbReference>
<sequence length="96" mass="10983">MVEEVLMKRGSINSDDCKLTLHIHRQPSIHYIYRQRYTLYSSLLPAMASKQASSSDVTGGEQQKLLPSGLPIRKIPGGYGVPFFSPLRDRLDYFYF</sequence>
<dbReference type="Proteomes" id="UP000095767">
    <property type="component" value="Unassembled WGS sequence"/>
</dbReference>
<dbReference type="AlphaFoldDB" id="A0A1E5UXS0"/>
<dbReference type="STRING" id="888268.A0A1E5UXS0"/>
<dbReference type="OrthoDB" id="2789670at2759"/>
<protein>
    <submittedName>
        <fullName evidence="1">Uncharacterized protein</fullName>
    </submittedName>
</protein>
<evidence type="ECO:0000313" key="2">
    <source>
        <dbReference type="Proteomes" id="UP000095767"/>
    </source>
</evidence>
<evidence type="ECO:0000313" key="1">
    <source>
        <dbReference type="EMBL" id="OEL17686.1"/>
    </source>
</evidence>
<name>A0A1E5UXS0_9POAL</name>
<keyword evidence="2" id="KW-1185">Reference proteome</keyword>
<accession>A0A1E5UXS0</accession>